<feature type="domain" description="Xylanolytic transcriptional activator regulatory" evidence="7">
    <location>
        <begin position="301"/>
        <end position="399"/>
    </location>
</feature>
<proteinExistence type="predicted"/>
<evidence type="ECO:0000256" key="6">
    <source>
        <dbReference type="SAM" id="MobiDB-lite"/>
    </source>
</evidence>
<organism evidence="8 9">
    <name type="scientific">Marasmius tenuissimus</name>
    <dbReference type="NCBI Taxonomy" id="585030"/>
    <lineage>
        <taxon>Eukaryota</taxon>
        <taxon>Fungi</taxon>
        <taxon>Dikarya</taxon>
        <taxon>Basidiomycota</taxon>
        <taxon>Agaricomycotina</taxon>
        <taxon>Agaricomycetes</taxon>
        <taxon>Agaricomycetidae</taxon>
        <taxon>Agaricales</taxon>
        <taxon>Marasmiineae</taxon>
        <taxon>Marasmiaceae</taxon>
        <taxon>Marasmius</taxon>
    </lineage>
</organism>
<keyword evidence="4" id="KW-0804">Transcription</keyword>
<evidence type="ECO:0000259" key="7">
    <source>
        <dbReference type="SMART" id="SM00906"/>
    </source>
</evidence>
<dbReference type="EMBL" id="JBBXMP010000043">
    <property type="protein sequence ID" value="KAL0065788.1"/>
    <property type="molecule type" value="Genomic_DNA"/>
</dbReference>
<evidence type="ECO:0000313" key="9">
    <source>
        <dbReference type="Proteomes" id="UP001437256"/>
    </source>
</evidence>
<evidence type="ECO:0000256" key="1">
    <source>
        <dbReference type="ARBA" id="ARBA00004123"/>
    </source>
</evidence>
<evidence type="ECO:0000313" key="8">
    <source>
        <dbReference type="EMBL" id="KAL0065788.1"/>
    </source>
</evidence>
<dbReference type="PANTHER" id="PTHR47338:SF29">
    <property type="entry name" value="ZN(2)-C6 FUNGAL-TYPE DOMAIN-CONTAINING PROTEIN"/>
    <property type="match status" value="1"/>
</dbReference>
<dbReference type="InterPro" id="IPR050815">
    <property type="entry name" value="TF_fung"/>
</dbReference>
<dbReference type="Pfam" id="PF04082">
    <property type="entry name" value="Fungal_trans"/>
    <property type="match status" value="1"/>
</dbReference>
<keyword evidence="5" id="KW-0539">Nucleus</keyword>
<feature type="region of interest" description="Disordered" evidence="6">
    <location>
        <begin position="1"/>
        <end position="57"/>
    </location>
</feature>
<feature type="compositionally biased region" description="Basic and acidic residues" evidence="6">
    <location>
        <begin position="1"/>
        <end position="36"/>
    </location>
</feature>
<dbReference type="PANTHER" id="PTHR47338">
    <property type="entry name" value="ZN(II)2CYS6 TRANSCRIPTION FACTOR (EUROFUNG)-RELATED"/>
    <property type="match status" value="1"/>
</dbReference>
<evidence type="ECO:0000256" key="4">
    <source>
        <dbReference type="ARBA" id="ARBA00023163"/>
    </source>
</evidence>
<feature type="compositionally biased region" description="Polar residues" evidence="6">
    <location>
        <begin position="43"/>
        <end position="57"/>
    </location>
</feature>
<sequence>MSREDECRYEDKKQKNRTEKLREKLVTLETRLRELEGPAGGQATASAYGPSSSSTPATILTPPIQLQIDDTTSQLLHPLDLDRLDLSSLSEGSISRPVSVAGWLSGSGSSLASSPSLSVSLAPESRSVTGSPFQNDDLQLDQLLGIGATDFTGIDNSVSNPFEGSIYVDSSLFDSPHWVPSGPPPENIRLNLLGIFYAHRHQCWFDGDFSRFDPTRSINQYPSCTYSEPHPALMNSIYLLACHFARSESLLRSDEMENGFFKRTLQEITTALDQSDRLVDVVRASCLLSVYLFANGRILEGYCHSFSAARLAVALGLHRLPSLRDFQSVRAQDAGQSTTLHTPLPPPANTAELRDRISAFWQVFMVDRCWSVANGLPVALPDGEHSEGRIRTPWPEAQEGSLTRGGNPVSSSVFVPALKAKTAALYERTFRLASSPTKGDAYWADHNTTVQILQRFMTSLPFFVGYESWRNQAPFLDVDLFAVHTLVNVCKVHVYSDGQSIGVGAAAGTDMSNVLQAANFIMSLIRQLSPGDYGYLDPLMSACWLSVAKLYLRMLTSANLGGLGFANSNSLSAYAIEGELEVILGAMRALSVYVPLAADHARVMEQEWGLVNGGV</sequence>
<comment type="subcellular location">
    <subcellularLocation>
        <location evidence="1">Nucleus</location>
    </subcellularLocation>
</comment>
<evidence type="ECO:0000256" key="2">
    <source>
        <dbReference type="ARBA" id="ARBA00022723"/>
    </source>
</evidence>
<keyword evidence="3" id="KW-0805">Transcription regulation</keyword>
<gene>
    <name evidence="8" type="ORF">AAF712_007276</name>
</gene>
<dbReference type="CDD" id="cd12148">
    <property type="entry name" value="fungal_TF_MHR"/>
    <property type="match status" value="1"/>
</dbReference>
<keyword evidence="9" id="KW-1185">Reference proteome</keyword>
<dbReference type="Proteomes" id="UP001437256">
    <property type="component" value="Unassembled WGS sequence"/>
</dbReference>
<evidence type="ECO:0000256" key="3">
    <source>
        <dbReference type="ARBA" id="ARBA00023015"/>
    </source>
</evidence>
<dbReference type="SMART" id="SM00906">
    <property type="entry name" value="Fungal_trans"/>
    <property type="match status" value="1"/>
</dbReference>
<keyword evidence="2" id="KW-0479">Metal-binding</keyword>
<accession>A0ABR2ZWQ3</accession>
<protein>
    <recommendedName>
        <fullName evidence="7">Xylanolytic transcriptional activator regulatory domain-containing protein</fullName>
    </recommendedName>
</protein>
<name>A0ABR2ZWQ3_9AGAR</name>
<dbReference type="InterPro" id="IPR007219">
    <property type="entry name" value="XnlR_reg_dom"/>
</dbReference>
<reference evidence="8 9" key="1">
    <citation type="submission" date="2024-05" db="EMBL/GenBank/DDBJ databases">
        <title>A draft genome resource for the thread blight pathogen Marasmius tenuissimus strain MS-2.</title>
        <authorList>
            <person name="Yulfo-Soto G.E."/>
            <person name="Baruah I.K."/>
            <person name="Amoako-Attah I."/>
            <person name="Bukari Y."/>
            <person name="Meinhardt L.W."/>
            <person name="Bailey B.A."/>
            <person name="Cohen S.P."/>
        </authorList>
    </citation>
    <scope>NUCLEOTIDE SEQUENCE [LARGE SCALE GENOMIC DNA]</scope>
    <source>
        <strain evidence="8 9">MS-2</strain>
    </source>
</reference>
<comment type="caution">
    <text evidence="8">The sequence shown here is derived from an EMBL/GenBank/DDBJ whole genome shotgun (WGS) entry which is preliminary data.</text>
</comment>
<evidence type="ECO:0000256" key="5">
    <source>
        <dbReference type="ARBA" id="ARBA00023242"/>
    </source>
</evidence>